<dbReference type="SMART" id="SM00845">
    <property type="entry name" value="GatB_Yqey"/>
    <property type="match status" value="1"/>
</dbReference>
<dbReference type="Proteomes" id="UP000232230">
    <property type="component" value="Chromosome"/>
</dbReference>
<dbReference type="KEGG" id="esx:ESOMN_v1c06120"/>
<name>A0A2K8NZ35_9MOLU</name>
<evidence type="ECO:0000313" key="12">
    <source>
        <dbReference type="EMBL" id="ATZ18994.1"/>
    </source>
</evidence>
<dbReference type="InterPro" id="IPR017959">
    <property type="entry name" value="Asn/Gln-tRNA_amidoTrfase_suB/E"/>
</dbReference>
<protein>
    <recommendedName>
        <fullName evidence="10">Aspartyl/glutamyl-tRNA(Asn/Gln) amidotransferase subunit B</fullName>
        <shortName evidence="10">Asp/Glu-ADT subunit B</shortName>
        <ecNumber evidence="10">6.3.5.-</ecNumber>
    </recommendedName>
</protein>
<evidence type="ECO:0000256" key="4">
    <source>
        <dbReference type="ARBA" id="ARBA00022741"/>
    </source>
</evidence>
<comment type="subunit">
    <text evidence="2 10">Heterotrimer of A, B and C subunits.</text>
</comment>
<evidence type="ECO:0000256" key="6">
    <source>
        <dbReference type="ARBA" id="ARBA00022917"/>
    </source>
</evidence>
<dbReference type="InterPro" id="IPR004413">
    <property type="entry name" value="GatB"/>
</dbReference>
<accession>A0A2K8NZ35</accession>
<dbReference type="PROSITE" id="PS01234">
    <property type="entry name" value="GATB"/>
    <property type="match status" value="1"/>
</dbReference>
<dbReference type="PANTHER" id="PTHR11659">
    <property type="entry name" value="GLUTAMYL-TRNA GLN AMIDOTRANSFERASE SUBUNIT B MITOCHONDRIAL AND PROKARYOTIC PET112-RELATED"/>
    <property type="match status" value="1"/>
</dbReference>
<dbReference type="PANTHER" id="PTHR11659:SF0">
    <property type="entry name" value="GLUTAMYL-TRNA(GLN) AMIDOTRANSFERASE SUBUNIT B, MITOCHONDRIAL"/>
    <property type="match status" value="1"/>
</dbReference>
<dbReference type="InterPro" id="IPR003789">
    <property type="entry name" value="Asn/Gln_tRNA_amidoTrase-B-like"/>
</dbReference>
<dbReference type="GO" id="GO:0016740">
    <property type="term" value="F:transferase activity"/>
    <property type="evidence" value="ECO:0007669"/>
    <property type="project" value="UniProtKB-KW"/>
</dbReference>
<comment type="function">
    <text evidence="7 10">Allows the formation of correctly charged Asn-tRNA(Asn) or Gln-tRNA(Gln) through the transamidation of misacylated Asp-tRNA(Asn) or Glu-tRNA(Gln) in organisms which lack either or both of asparaginyl-tRNA or glutaminyl-tRNA synthetases. The reaction takes place in the presence of glutamine and ATP through an activated phospho-Asp-tRNA(Asn) or phospho-Glu-tRNA(Gln).</text>
</comment>
<reference evidence="12 13" key="1">
    <citation type="submission" date="2017-11" db="EMBL/GenBank/DDBJ databases">
        <title>Genome sequence of Entomoplasma somnilux PYAN-1 (ATCC 49194).</title>
        <authorList>
            <person name="Lo W.-S."/>
            <person name="Gasparich G.E."/>
            <person name="Kuo C.-H."/>
        </authorList>
    </citation>
    <scope>NUCLEOTIDE SEQUENCE [LARGE SCALE GENOMIC DNA]</scope>
    <source>
        <strain evidence="12 13">PYAN-1</strain>
    </source>
</reference>
<dbReference type="GO" id="GO:0070681">
    <property type="term" value="P:glutaminyl-tRNAGln biosynthesis via transamidation"/>
    <property type="evidence" value="ECO:0007669"/>
    <property type="project" value="TreeGrafter"/>
</dbReference>
<dbReference type="EC" id="6.3.5.-" evidence="10"/>
<comment type="similarity">
    <text evidence="1 10">Belongs to the GatB/GatE family. GatB subfamily.</text>
</comment>
<dbReference type="Gene3D" id="1.10.10.410">
    <property type="match status" value="1"/>
</dbReference>
<keyword evidence="12" id="KW-0808">Transferase</keyword>
<evidence type="ECO:0000256" key="2">
    <source>
        <dbReference type="ARBA" id="ARBA00011123"/>
    </source>
</evidence>
<dbReference type="Pfam" id="PF02637">
    <property type="entry name" value="GatB_Yqey"/>
    <property type="match status" value="1"/>
</dbReference>
<dbReference type="InterPro" id="IPR017958">
    <property type="entry name" value="Gln-tRNA_amidoTrfase_suB_CS"/>
</dbReference>
<evidence type="ECO:0000256" key="7">
    <source>
        <dbReference type="ARBA" id="ARBA00024799"/>
    </source>
</evidence>
<dbReference type="InterPro" id="IPR023168">
    <property type="entry name" value="GatB_Yqey_C_2"/>
</dbReference>
<sequence length="479" mass="54429">MNNFEIIIGIENHVELKTKSKMFAPAPVVYGAKPNTMISEVDMGYPGAMPTVNKKGVELAILAAHAFKMEIDPLLKFDRKNYFYPDLVKGFQITQQFHPIGKNGSIEIELSNHQKKIINIERIHIEEDTAKQNHKGDLTYIDYNRSGVGLIEIVSHPEIRSAEEACAYVEKIREILLFLGVSDVKMNEGSLRCDVNVSIRPFGATTYSNRVEVKNLNSIANVKKAIDFEVARHSKILLSGEIVQQETRRFDENLQETVVMRSKEDSIDYRYFAEPNIAPIQLDLKWVANVIKNSPELAESKRARYINEYHISLVDTNIILSNLELTNFFEKTIKLTKSISKVVNYLVGDIQSELNKANKEIYETNLTPQNLAEMINLIEEGTISSKHAKTILPIIITSANKSPLMIAEELNLKVISDIPTITSYLNKIINDNLELIKQYDERPERVTKTIMGQLMKETGGNVNPDIAMNQIIRIIKNRR</sequence>
<dbReference type="InterPro" id="IPR018027">
    <property type="entry name" value="Asn/Gln_amidotransferase"/>
</dbReference>
<dbReference type="InterPro" id="IPR006075">
    <property type="entry name" value="Asn/Gln-tRNA_Trfase_suB/E_cat"/>
</dbReference>
<evidence type="ECO:0000259" key="11">
    <source>
        <dbReference type="SMART" id="SM00845"/>
    </source>
</evidence>
<evidence type="ECO:0000313" key="13">
    <source>
        <dbReference type="Proteomes" id="UP000232230"/>
    </source>
</evidence>
<dbReference type="Pfam" id="PF02934">
    <property type="entry name" value="GatB_N"/>
    <property type="match status" value="1"/>
</dbReference>
<dbReference type="NCBIfam" id="NF004012">
    <property type="entry name" value="PRK05477.1-2"/>
    <property type="match status" value="1"/>
</dbReference>
<keyword evidence="6 10" id="KW-0648">Protein biosynthesis</keyword>
<dbReference type="SUPFAM" id="SSF89095">
    <property type="entry name" value="GatB/YqeY motif"/>
    <property type="match status" value="1"/>
</dbReference>
<gene>
    <name evidence="10 12" type="primary">gatB</name>
    <name evidence="12" type="ORF">ESOMN_v1c06120</name>
</gene>
<evidence type="ECO:0000256" key="5">
    <source>
        <dbReference type="ARBA" id="ARBA00022840"/>
    </source>
</evidence>
<evidence type="ECO:0000256" key="3">
    <source>
        <dbReference type="ARBA" id="ARBA00022598"/>
    </source>
</evidence>
<evidence type="ECO:0000256" key="1">
    <source>
        <dbReference type="ARBA" id="ARBA00005306"/>
    </source>
</evidence>
<dbReference type="InterPro" id="IPR014746">
    <property type="entry name" value="Gln_synth/guanido_kin_cat_dom"/>
</dbReference>
<keyword evidence="3 10" id="KW-0436">Ligase</keyword>
<dbReference type="NCBIfam" id="TIGR00133">
    <property type="entry name" value="gatB"/>
    <property type="match status" value="1"/>
</dbReference>
<organism evidence="12 13">
    <name type="scientific">Williamsoniiplasma somnilux</name>
    <dbReference type="NCBI Taxonomy" id="215578"/>
    <lineage>
        <taxon>Bacteria</taxon>
        <taxon>Bacillati</taxon>
        <taxon>Mycoplasmatota</taxon>
        <taxon>Mollicutes</taxon>
        <taxon>Entomoplasmatales</taxon>
        <taxon>Williamsoniiplasma</taxon>
    </lineage>
</organism>
<dbReference type="GO" id="GO:0005524">
    <property type="term" value="F:ATP binding"/>
    <property type="evidence" value="ECO:0007669"/>
    <property type="project" value="UniProtKB-KW"/>
</dbReference>
<dbReference type="RefSeq" id="WP_024863509.1">
    <property type="nucleotide sequence ID" value="NZ_CP024965.1"/>
</dbReference>
<feature type="domain" description="Asn/Gln amidotransferase" evidence="11">
    <location>
        <begin position="327"/>
        <end position="475"/>
    </location>
</feature>
<dbReference type="NCBIfam" id="NF004014">
    <property type="entry name" value="PRK05477.1-4"/>
    <property type="match status" value="1"/>
</dbReference>
<dbReference type="GO" id="GO:0050567">
    <property type="term" value="F:glutaminyl-tRNA synthase (glutamine-hydrolyzing) activity"/>
    <property type="evidence" value="ECO:0007669"/>
    <property type="project" value="UniProtKB-UniRule"/>
</dbReference>
<keyword evidence="13" id="KW-1185">Reference proteome</keyword>
<keyword evidence="4 10" id="KW-0547">Nucleotide-binding</keyword>
<dbReference type="EMBL" id="CP024965">
    <property type="protein sequence ID" value="ATZ18994.1"/>
    <property type="molecule type" value="Genomic_DNA"/>
</dbReference>
<proteinExistence type="inferred from homology"/>
<comment type="catalytic activity">
    <reaction evidence="9 10">
        <text>L-glutamyl-tRNA(Gln) + L-glutamine + ATP + H2O = L-glutaminyl-tRNA(Gln) + L-glutamate + ADP + phosphate + H(+)</text>
        <dbReference type="Rhea" id="RHEA:17521"/>
        <dbReference type="Rhea" id="RHEA-COMP:9681"/>
        <dbReference type="Rhea" id="RHEA-COMP:9684"/>
        <dbReference type="ChEBI" id="CHEBI:15377"/>
        <dbReference type="ChEBI" id="CHEBI:15378"/>
        <dbReference type="ChEBI" id="CHEBI:29985"/>
        <dbReference type="ChEBI" id="CHEBI:30616"/>
        <dbReference type="ChEBI" id="CHEBI:43474"/>
        <dbReference type="ChEBI" id="CHEBI:58359"/>
        <dbReference type="ChEBI" id="CHEBI:78520"/>
        <dbReference type="ChEBI" id="CHEBI:78521"/>
        <dbReference type="ChEBI" id="CHEBI:456216"/>
    </reaction>
</comment>
<comment type="catalytic activity">
    <reaction evidence="8 10">
        <text>L-aspartyl-tRNA(Asn) + L-glutamine + ATP + H2O = L-asparaginyl-tRNA(Asn) + L-glutamate + ADP + phosphate + 2 H(+)</text>
        <dbReference type="Rhea" id="RHEA:14513"/>
        <dbReference type="Rhea" id="RHEA-COMP:9674"/>
        <dbReference type="Rhea" id="RHEA-COMP:9677"/>
        <dbReference type="ChEBI" id="CHEBI:15377"/>
        <dbReference type="ChEBI" id="CHEBI:15378"/>
        <dbReference type="ChEBI" id="CHEBI:29985"/>
        <dbReference type="ChEBI" id="CHEBI:30616"/>
        <dbReference type="ChEBI" id="CHEBI:43474"/>
        <dbReference type="ChEBI" id="CHEBI:58359"/>
        <dbReference type="ChEBI" id="CHEBI:78515"/>
        <dbReference type="ChEBI" id="CHEBI:78516"/>
        <dbReference type="ChEBI" id="CHEBI:456216"/>
    </reaction>
</comment>
<dbReference type="AlphaFoldDB" id="A0A2K8NZ35"/>
<evidence type="ECO:0000256" key="10">
    <source>
        <dbReference type="HAMAP-Rule" id="MF_00121"/>
    </source>
</evidence>
<dbReference type="GO" id="GO:0050566">
    <property type="term" value="F:asparaginyl-tRNA synthase (glutamine-hydrolyzing) activity"/>
    <property type="evidence" value="ECO:0007669"/>
    <property type="project" value="RHEA"/>
</dbReference>
<dbReference type="SUPFAM" id="SSF55931">
    <property type="entry name" value="Glutamine synthetase/guanido kinase"/>
    <property type="match status" value="1"/>
</dbReference>
<evidence type="ECO:0000256" key="9">
    <source>
        <dbReference type="ARBA" id="ARBA00047913"/>
    </source>
</evidence>
<evidence type="ECO:0000256" key="8">
    <source>
        <dbReference type="ARBA" id="ARBA00047380"/>
    </source>
</evidence>
<dbReference type="HAMAP" id="MF_00121">
    <property type="entry name" value="GatB"/>
    <property type="match status" value="1"/>
</dbReference>
<dbReference type="GO" id="GO:0006412">
    <property type="term" value="P:translation"/>
    <property type="evidence" value="ECO:0007669"/>
    <property type="project" value="UniProtKB-UniRule"/>
</dbReference>
<keyword evidence="5 10" id="KW-0067">ATP-binding</keyword>